<evidence type="ECO:0000259" key="1">
    <source>
        <dbReference type="Pfam" id="PF12680"/>
    </source>
</evidence>
<dbReference type="Gene3D" id="3.10.450.50">
    <property type="match status" value="1"/>
</dbReference>
<keyword evidence="3" id="KW-1185">Reference proteome</keyword>
<dbReference type="SUPFAM" id="SSF54427">
    <property type="entry name" value="NTF2-like"/>
    <property type="match status" value="1"/>
</dbReference>
<dbReference type="InterPro" id="IPR037401">
    <property type="entry name" value="SnoaL-like"/>
</dbReference>
<dbReference type="InterPro" id="IPR032710">
    <property type="entry name" value="NTF2-like_dom_sf"/>
</dbReference>
<comment type="caution">
    <text evidence="2">The sequence shown here is derived from an EMBL/GenBank/DDBJ whole genome shotgun (WGS) entry which is preliminary data.</text>
</comment>
<dbReference type="EMBL" id="QTJU01000001">
    <property type="protein sequence ID" value="RFM30113.1"/>
    <property type="molecule type" value="Genomic_DNA"/>
</dbReference>
<sequence>MDKHTAILKKAYYAMNVRDVDTALSMMHPEVCWSNGTEGGYVQGVTNVRDYWAKQWSIIDPDVEPLQFTNEGNGKITVDVRQVIRDMHENVVSDDTLKHVFLMKDGLIASMEVHKHGN</sequence>
<dbReference type="AlphaFoldDB" id="A0A3E1NQC0"/>
<evidence type="ECO:0000313" key="2">
    <source>
        <dbReference type="EMBL" id="RFM30113.1"/>
    </source>
</evidence>
<name>A0A3E1NQC0_9BACT</name>
<dbReference type="GO" id="GO:0016853">
    <property type="term" value="F:isomerase activity"/>
    <property type="evidence" value="ECO:0007669"/>
    <property type="project" value="UniProtKB-KW"/>
</dbReference>
<keyword evidence="2" id="KW-0413">Isomerase</keyword>
<gene>
    <name evidence="2" type="ORF">DXN05_03830</name>
</gene>
<proteinExistence type="predicted"/>
<dbReference type="Pfam" id="PF12680">
    <property type="entry name" value="SnoaL_2"/>
    <property type="match status" value="1"/>
</dbReference>
<reference evidence="2 3" key="1">
    <citation type="submission" date="2018-08" db="EMBL/GenBank/DDBJ databases">
        <title>Chitinophagaceae sp. K23C18032701, a novel bacterium isolated from forest soil.</title>
        <authorList>
            <person name="Wang C."/>
        </authorList>
    </citation>
    <scope>NUCLEOTIDE SEQUENCE [LARGE SCALE GENOMIC DNA]</scope>
    <source>
        <strain evidence="2 3">K23C18032701</strain>
    </source>
</reference>
<feature type="domain" description="SnoaL-like" evidence="1">
    <location>
        <begin position="10"/>
        <end position="110"/>
    </location>
</feature>
<dbReference type="Proteomes" id="UP000261284">
    <property type="component" value="Unassembled WGS sequence"/>
</dbReference>
<protein>
    <submittedName>
        <fullName evidence="2">Ketosteroid isomerase</fullName>
    </submittedName>
</protein>
<accession>A0A3E1NQC0</accession>
<evidence type="ECO:0000313" key="3">
    <source>
        <dbReference type="Proteomes" id="UP000261284"/>
    </source>
</evidence>
<organism evidence="2 3">
    <name type="scientific">Deminuibacter soli</name>
    <dbReference type="NCBI Taxonomy" id="2291815"/>
    <lineage>
        <taxon>Bacteria</taxon>
        <taxon>Pseudomonadati</taxon>
        <taxon>Bacteroidota</taxon>
        <taxon>Chitinophagia</taxon>
        <taxon>Chitinophagales</taxon>
        <taxon>Chitinophagaceae</taxon>
        <taxon>Deminuibacter</taxon>
    </lineage>
</organism>